<sequence length="67" mass="7448">MEQRGRRSVQRRGLDMQSAGTRAREVNYSLCHKLLGAPIPLSCCPQTHQLLGTGHSQMLSQKQTSVL</sequence>
<proteinExistence type="predicted"/>
<feature type="compositionally biased region" description="Basic residues" evidence="1">
    <location>
        <begin position="1"/>
        <end position="10"/>
    </location>
</feature>
<dbReference type="EMBL" id="KV467232">
    <property type="protein sequence ID" value="OCT57128.1"/>
    <property type="molecule type" value="Genomic_DNA"/>
</dbReference>
<dbReference type="Proteomes" id="UP000694892">
    <property type="component" value="Unassembled WGS sequence"/>
</dbReference>
<reference evidence="2" key="1">
    <citation type="submission" date="2016-05" db="EMBL/GenBank/DDBJ databases">
        <title>WGS assembly of Xenopus laevis.</title>
        <authorList>
            <person name="Session A."/>
            <person name="Uno Y."/>
            <person name="Kwon T."/>
            <person name="Chapman J."/>
            <person name="Toyoda A."/>
            <person name="Takahashi S."/>
            <person name="Fukui A."/>
            <person name="Hikosaka A."/>
            <person name="Putnam N."/>
            <person name="Stites J."/>
            <person name="Van Heeringen S."/>
            <person name="Quigley I."/>
            <person name="Heinz S."/>
            <person name="Hellsten U."/>
            <person name="Lyons J."/>
            <person name="Suzuki A."/>
            <person name="Kondo M."/>
            <person name="Ogino H."/>
            <person name="Ochi H."/>
            <person name="Bogdanovic O."/>
            <person name="Lister R."/>
            <person name="Georgiou G."/>
            <person name="Paranjpe S."/>
            <person name="Van Kruijsbergen I."/>
            <person name="Mozaffari S."/>
            <person name="Shu S."/>
            <person name="Schmutz J."/>
            <person name="Jenkins J."/>
            <person name="Grimwood J."/>
            <person name="Carlson J."/>
            <person name="Mitros T."/>
            <person name="Simakov O."/>
            <person name="Heald R."/>
            <person name="Miller K."/>
            <person name="Haudenschild C."/>
            <person name="Kuroki Y."/>
            <person name="Tanaka T."/>
            <person name="Michiue T."/>
            <person name="Watanabe M."/>
            <person name="Kinoshita T."/>
            <person name="Ohta Y."/>
            <person name="Mawaribuchi S."/>
            <person name="Suzuki Y."/>
            <person name="Haramoto Y."/>
            <person name="Yamamoto T."/>
            <person name="Takagi C."/>
            <person name="Kitzman J."/>
            <person name="Shendure J."/>
            <person name="Nakayama T."/>
            <person name="Izutsu Y."/>
            <person name="Robert J."/>
            <person name="Dichmann D."/>
            <person name="Flajnik M."/>
            <person name="Houston D."/>
            <person name="Marcotte E."/>
            <person name="Wallingford J."/>
            <person name="Ito Y."/>
            <person name="Asashima M."/>
            <person name="Ueno N."/>
            <person name="Matsuda Y."/>
            <person name="Jan Veenstra G."/>
            <person name="Fujiyama A."/>
            <person name="Harland R."/>
            <person name="Taira M."/>
            <person name="Rokhsar D.S."/>
        </authorList>
    </citation>
    <scope>NUCLEOTIDE SEQUENCE</scope>
    <source>
        <strain evidence="2">J</strain>
        <tissue evidence="2">Blood</tissue>
    </source>
</reference>
<gene>
    <name evidence="2" type="ORF">XELAEV_18003957mg</name>
</gene>
<evidence type="ECO:0000256" key="1">
    <source>
        <dbReference type="SAM" id="MobiDB-lite"/>
    </source>
</evidence>
<accession>A0A974BS63</accession>
<protein>
    <submittedName>
        <fullName evidence="2">Uncharacterized protein</fullName>
    </submittedName>
</protein>
<organism evidence="2">
    <name type="scientific">Xenopus laevis</name>
    <name type="common">African clawed frog</name>
    <dbReference type="NCBI Taxonomy" id="8355"/>
    <lineage>
        <taxon>Eukaryota</taxon>
        <taxon>Metazoa</taxon>
        <taxon>Chordata</taxon>
        <taxon>Craniata</taxon>
        <taxon>Vertebrata</taxon>
        <taxon>Euteleostomi</taxon>
        <taxon>Amphibia</taxon>
        <taxon>Batrachia</taxon>
        <taxon>Anura</taxon>
        <taxon>Pipoidea</taxon>
        <taxon>Pipidae</taxon>
        <taxon>Xenopodinae</taxon>
        <taxon>Xenopus</taxon>
        <taxon>Xenopus</taxon>
    </lineage>
</organism>
<name>A0A974BS63_XENLA</name>
<dbReference type="AlphaFoldDB" id="A0A974BS63"/>
<feature type="region of interest" description="Disordered" evidence="1">
    <location>
        <begin position="1"/>
        <end position="21"/>
    </location>
</feature>
<evidence type="ECO:0000313" key="2">
    <source>
        <dbReference type="EMBL" id="OCT57128.1"/>
    </source>
</evidence>